<dbReference type="EMBL" id="CAIJEO010000009">
    <property type="protein sequence ID" value="CAD0098910.1"/>
    <property type="molecule type" value="Genomic_DNA"/>
</dbReference>
<comment type="caution">
    <text evidence="2">The sequence shown here is derived from an EMBL/GenBank/DDBJ whole genome shotgun (WGS) entry which is preliminary data.</text>
</comment>
<reference evidence="2" key="1">
    <citation type="submission" date="2020-06" db="EMBL/GenBank/DDBJ databases">
        <authorList>
            <person name="Onetto C."/>
        </authorList>
    </citation>
    <scope>NUCLEOTIDE SEQUENCE</scope>
</reference>
<evidence type="ECO:0000313" key="2">
    <source>
        <dbReference type="EMBL" id="CAD0098910.1"/>
    </source>
</evidence>
<feature type="region of interest" description="Disordered" evidence="1">
    <location>
        <begin position="1"/>
        <end position="61"/>
    </location>
</feature>
<accession>A0A9N8K1M3</accession>
<sequence>MAGHTELDRDSNGSESPSGDKEATQHIERVQTRDSEHGHAGYLDKDGLRIDNDDQGMCPSS</sequence>
<dbReference type="AlphaFoldDB" id="A0A9N8K1M3"/>
<evidence type="ECO:0000256" key="1">
    <source>
        <dbReference type="SAM" id="MobiDB-lite"/>
    </source>
</evidence>
<protein>
    <submittedName>
        <fullName evidence="2">Uncharacterized protein</fullName>
    </submittedName>
</protein>
<keyword evidence="3" id="KW-1185">Reference proteome</keyword>
<dbReference type="Proteomes" id="UP000714618">
    <property type="component" value="Unassembled WGS sequence"/>
</dbReference>
<proteinExistence type="predicted"/>
<gene>
    <name evidence="2" type="ORF">AWRI4233_LOCUS7734</name>
</gene>
<name>A0A9N8K1M3_9PEZI</name>
<feature type="compositionally biased region" description="Basic and acidic residues" evidence="1">
    <location>
        <begin position="1"/>
        <end position="52"/>
    </location>
</feature>
<organism evidence="2 3">
    <name type="scientific">Aureobasidium mustum</name>
    <dbReference type="NCBI Taxonomy" id="2773714"/>
    <lineage>
        <taxon>Eukaryota</taxon>
        <taxon>Fungi</taxon>
        <taxon>Dikarya</taxon>
        <taxon>Ascomycota</taxon>
        <taxon>Pezizomycotina</taxon>
        <taxon>Dothideomycetes</taxon>
        <taxon>Dothideomycetidae</taxon>
        <taxon>Dothideales</taxon>
        <taxon>Saccotheciaceae</taxon>
        <taxon>Aureobasidium</taxon>
    </lineage>
</organism>
<evidence type="ECO:0000313" key="3">
    <source>
        <dbReference type="Proteomes" id="UP000714618"/>
    </source>
</evidence>